<evidence type="ECO:0000313" key="16">
    <source>
        <dbReference type="Proteomes" id="UP000075883"/>
    </source>
</evidence>
<keyword evidence="6 14" id="KW-1133">Transmembrane helix</keyword>
<organism evidence="15 16">
    <name type="scientific">Anopheles culicifacies</name>
    <dbReference type="NCBI Taxonomy" id="139723"/>
    <lineage>
        <taxon>Eukaryota</taxon>
        <taxon>Metazoa</taxon>
        <taxon>Ecdysozoa</taxon>
        <taxon>Arthropoda</taxon>
        <taxon>Hexapoda</taxon>
        <taxon>Insecta</taxon>
        <taxon>Pterygota</taxon>
        <taxon>Neoptera</taxon>
        <taxon>Endopterygota</taxon>
        <taxon>Diptera</taxon>
        <taxon>Nematocera</taxon>
        <taxon>Culicoidea</taxon>
        <taxon>Culicidae</taxon>
        <taxon>Anophelinae</taxon>
        <taxon>Anopheles</taxon>
        <taxon>culicifacies species complex</taxon>
    </lineage>
</organism>
<evidence type="ECO:0000256" key="4">
    <source>
        <dbReference type="ARBA" id="ARBA00022461"/>
    </source>
</evidence>
<reference evidence="15" key="2">
    <citation type="submission" date="2020-05" db="UniProtKB">
        <authorList>
            <consortium name="EnsemblMetazoa"/>
        </authorList>
    </citation>
    <scope>IDENTIFICATION</scope>
    <source>
        <strain evidence="15">A-37</strain>
    </source>
</reference>
<evidence type="ECO:0000256" key="2">
    <source>
        <dbReference type="ARBA" id="ARBA00007193"/>
    </source>
</evidence>
<name>A0A182LTA1_9DIPT</name>
<keyword evidence="8 12" id="KW-0406">Ion transport</keyword>
<evidence type="ECO:0000256" key="7">
    <source>
        <dbReference type="ARBA" id="ARBA00023053"/>
    </source>
</evidence>
<dbReference type="Gene3D" id="1.10.287.770">
    <property type="entry name" value="YojJ-like"/>
    <property type="match status" value="1"/>
</dbReference>
<keyword evidence="3 12" id="KW-0813">Transport</keyword>
<dbReference type="Pfam" id="PF00858">
    <property type="entry name" value="ASC"/>
    <property type="match status" value="1"/>
</dbReference>
<evidence type="ECO:0000256" key="6">
    <source>
        <dbReference type="ARBA" id="ARBA00022989"/>
    </source>
</evidence>
<dbReference type="PRINTS" id="PR01078">
    <property type="entry name" value="AMINACHANNEL"/>
</dbReference>
<dbReference type="GO" id="GO:0015280">
    <property type="term" value="F:ligand-gated sodium channel activity"/>
    <property type="evidence" value="ECO:0007669"/>
    <property type="project" value="TreeGrafter"/>
</dbReference>
<dbReference type="InterPro" id="IPR001873">
    <property type="entry name" value="ENaC"/>
</dbReference>
<keyword evidence="7" id="KW-0915">Sodium</keyword>
<protein>
    <submittedName>
        <fullName evidence="15">Uncharacterized protein</fullName>
    </submittedName>
</protein>
<evidence type="ECO:0000256" key="5">
    <source>
        <dbReference type="ARBA" id="ARBA00022692"/>
    </source>
</evidence>
<feature type="region of interest" description="Disordered" evidence="13">
    <location>
        <begin position="491"/>
        <end position="513"/>
    </location>
</feature>
<dbReference type="GO" id="GO:0005886">
    <property type="term" value="C:plasma membrane"/>
    <property type="evidence" value="ECO:0007669"/>
    <property type="project" value="TreeGrafter"/>
</dbReference>
<feature type="transmembrane region" description="Helical" evidence="14">
    <location>
        <begin position="447"/>
        <end position="473"/>
    </location>
</feature>
<dbReference type="AlphaFoldDB" id="A0A182LTA1"/>
<dbReference type="PANTHER" id="PTHR11690">
    <property type="entry name" value="AMILORIDE-SENSITIVE SODIUM CHANNEL-RELATED"/>
    <property type="match status" value="1"/>
</dbReference>
<evidence type="ECO:0000256" key="13">
    <source>
        <dbReference type="SAM" id="MobiDB-lite"/>
    </source>
</evidence>
<dbReference type="STRING" id="139723.A0A182LTA1"/>
<evidence type="ECO:0000256" key="8">
    <source>
        <dbReference type="ARBA" id="ARBA00023065"/>
    </source>
</evidence>
<keyword evidence="9 14" id="KW-0472">Membrane</keyword>
<dbReference type="EnsemblMetazoa" id="ACUA001413-RA">
    <property type="protein sequence ID" value="ACUA001413-PA"/>
    <property type="gene ID" value="ACUA001413"/>
</dbReference>
<dbReference type="EMBL" id="AXCM01000782">
    <property type="status" value="NOT_ANNOTATED_CDS"/>
    <property type="molecule type" value="Genomic_DNA"/>
</dbReference>
<reference evidence="16" key="1">
    <citation type="submission" date="2013-09" db="EMBL/GenBank/DDBJ databases">
        <title>The Genome Sequence of Anopheles culicifacies species A.</title>
        <authorList>
            <consortium name="The Broad Institute Genomics Platform"/>
            <person name="Neafsey D.E."/>
            <person name="Besansky N."/>
            <person name="Howell P."/>
            <person name="Walton C."/>
            <person name="Young S.K."/>
            <person name="Zeng Q."/>
            <person name="Gargeya S."/>
            <person name="Fitzgerald M."/>
            <person name="Haas B."/>
            <person name="Abouelleil A."/>
            <person name="Allen A.W."/>
            <person name="Alvarado L."/>
            <person name="Arachchi H.M."/>
            <person name="Berlin A.M."/>
            <person name="Chapman S.B."/>
            <person name="Gainer-Dewar J."/>
            <person name="Goldberg J."/>
            <person name="Griggs A."/>
            <person name="Gujja S."/>
            <person name="Hansen M."/>
            <person name="Howarth C."/>
            <person name="Imamovic A."/>
            <person name="Ireland A."/>
            <person name="Larimer J."/>
            <person name="McCowan C."/>
            <person name="Murphy C."/>
            <person name="Pearson M."/>
            <person name="Poon T.W."/>
            <person name="Priest M."/>
            <person name="Roberts A."/>
            <person name="Saif S."/>
            <person name="Shea T."/>
            <person name="Sisk P."/>
            <person name="Sykes S."/>
            <person name="Wortman J."/>
            <person name="Nusbaum C."/>
            <person name="Birren B."/>
        </authorList>
    </citation>
    <scope>NUCLEOTIDE SEQUENCE [LARGE SCALE GENOMIC DNA]</scope>
    <source>
        <strain evidence="16">A-37</strain>
    </source>
</reference>
<sequence>MAVTRAFRVLYRILVDYCSNCSLAGVGYISNRKYHWTERLFWMACVLFAWTGSYMLIKTYMELFRKDAVSIVVENLDPRKDITSFPSVGVCEMGYTKQQYDALQQVIEGFRTSEEMEYNYDVEEFMLRLIYHNLYNYGSIKSYCAMYKDCDDCVKCPVDGYPRFSTAVRANCSQLFDECRWNGKVFDCCRYFRPIQTTMGSCFLLNSIQTVNKYSPQWLRMDMSMASPKGELLLNFSRATTAYVQNQEDIPHMLLTTLQFNQMPEGYAGKIYITVQNIANDPLVRTVGKDVRRCVFPDENTDTRYAKYSYSVCVTECLKTAQIKTCNCCHHNMLLGSTDLSRLLNSRYSTLNLNHYTEYDKSPVCGYDGLNCLDQRDLMFPQTTIMQPWRTNGLVCDCFPSCTEHEIRIIGRESDMEPRTGRSVTIKIMGLPSQRYRRQIVRENIDVVVSIGGILGLFTGASILSLVEFIYFFTVRFGSYVVKEIKEEDNVTVSDNESDENGRDGKHRALNHK</sequence>
<keyword evidence="16" id="KW-1185">Reference proteome</keyword>
<evidence type="ECO:0000256" key="1">
    <source>
        <dbReference type="ARBA" id="ARBA00004141"/>
    </source>
</evidence>
<evidence type="ECO:0000256" key="10">
    <source>
        <dbReference type="ARBA" id="ARBA00023201"/>
    </source>
</evidence>
<feature type="transmembrane region" description="Helical" evidence="14">
    <location>
        <begin position="40"/>
        <end position="57"/>
    </location>
</feature>
<keyword evidence="5 12" id="KW-0812">Transmembrane</keyword>
<evidence type="ECO:0000256" key="9">
    <source>
        <dbReference type="ARBA" id="ARBA00023136"/>
    </source>
</evidence>
<evidence type="ECO:0000256" key="12">
    <source>
        <dbReference type="RuleBase" id="RU000679"/>
    </source>
</evidence>
<comment type="subcellular location">
    <subcellularLocation>
        <location evidence="1">Membrane</location>
        <topology evidence="1">Multi-pass membrane protein</topology>
    </subcellularLocation>
</comment>
<dbReference type="Proteomes" id="UP000075883">
    <property type="component" value="Unassembled WGS sequence"/>
</dbReference>
<dbReference type="PANTHER" id="PTHR11690:SF157">
    <property type="entry name" value="PICKPOCKET 15"/>
    <property type="match status" value="1"/>
</dbReference>
<keyword evidence="4 12" id="KW-0894">Sodium channel</keyword>
<dbReference type="VEuPathDB" id="VectorBase:ACUA001413"/>
<keyword evidence="10 12" id="KW-0739">Sodium transport</keyword>
<accession>A0A182LTA1</accession>
<evidence type="ECO:0000256" key="11">
    <source>
        <dbReference type="ARBA" id="ARBA00023303"/>
    </source>
</evidence>
<evidence type="ECO:0000313" key="15">
    <source>
        <dbReference type="EnsemblMetazoa" id="ACUA001413-PA"/>
    </source>
</evidence>
<evidence type="ECO:0000256" key="14">
    <source>
        <dbReference type="SAM" id="Phobius"/>
    </source>
</evidence>
<dbReference type="Gene3D" id="2.60.470.10">
    <property type="entry name" value="Acid-sensing ion channels like domains"/>
    <property type="match status" value="1"/>
</dbReference>
<keyword evidence="11 12" id="KW-0407">Ion channel</keyword>
<evidence type="ECO:0000256" key="3">
    <source>
        <dbReference type="ARBA" id="ARBA00022448"/>
    </source>
</evidence>
<comment type="similarity">
    <text evidence="2 12">Belongs to the amiloride-sensitive sodium channel (TC 1.A.6) family.</text>
</comment>
<proteinExistence type="inferred from homology"/>